<organism evidence="10 11">
    <name type="scientific">Strigamia maritima</name>
    <name type="common">European centipede</name>
    <name type="synonym">Geophilus maritimus</name>
    <dbReference type="NCBI Taxonomy" id="126957"/>
    <lineage>
        <taxon>Eukaryota</taxon>
        <taxon>Metazoa</taxon>
        <taxon>Ecdysozoa</taxon>
        <taxon>Arthropoda</taxon>
        <taxon>Myriapoda</taxon>
        <taxon>Chilopoda</taxon>
        <taxon>Pleurostigmophora</taxon>
        <taxon>Geophilomorpha</taxon>
        <taxon>Linotaeniidae</taxon>
        <taxon>Strigamia</taxon>
    </lineage>
</organism>
<evidence type="ECO:0000256" key="6">
    <source>
        <dbReference type="SAM" id="Coils"/>
    </source>
</evidence>
<evidence type="ECO:0000256" key="1">
    <source>
        <dbReference type="ARBA" id="ARBA00022527"/>
    </source>
</evidence>
<feature type="compositionally biased region" description="Polar residues" evidence="7">
    <location>
        <begin position="695"/>
        <end position="708"/>
    </location>
</feature>
<dbReference type="SMART" id="SM00454">
    <property type="entry name" value="SAM"/>
    <property type="match status" value="1"/>
</dbReference>
<evidence type="ECO:0000256" key="3">
    <source>
        <dbReference type="ARBA" id="ARBA00022741"/>
    </source>
</evidence>
<feature type="coiled-coil region" evidence="6">
    <location>
        <begin position="289"/>
        <end position="330"/>
    </location>
</feature>
<dbReference type="Proteomes" id="UP000014500">
    <property type="component" value="Unassembled WGS sequence"/>
</dbReference>
<dbReference type="Pfam" id="PF07714">
    <property type="entry name" value="PK_Tyr_Ser-Thr"/>
    <property type="match status" value="1"/>
</dbReference>
<dbReference type="GO" id="GO:0005524">
    <property type="term" value="F:ATP binding"/>
    <property type="evidence" value="ECO:0007669"/>
    <property type="project" value="UniProtKB-KW"/>
</dbReference>
<sequence>MDNHQSSPTLGLVEVDYGEFEFYEKCGGGAYGSVYRAGWKSKDTIVAVKKVLVLEKEAQVLSILSHKNIIQFYGAVTKPPNYCLVMEYATEGSLYSFLSSHQGDNMLSYEKILFWALDIARGMNYLHTEAPVTVIHRDLKSKNVVLTSDYVCKLCDFGASRFHGSTTKMSLAGTIPWMAPEVIQSLPTSAACDIWSYGVVLWELLTHEIPFKGIEGFQIAWLVVEKDERLVIPSTCPAPLGNLMKMSWQKEPRKRPSFVCIIEQLQAFQRDDDIEASYLKERSLWKFEIEETFSRIQNMERDLDIRQKELQEWERRLEEKEQSLERQQYLQKLNSHDVNMWTEDDVNFWFQQVVKQEHKKDLARYVPLFPKHNISGRSLLKLNQDDFRQMGIISIGHIKTLNDEIEQLNVHNTRMLDFPPLENTIFEPMIGSVDMPASRVKLILMFGSHIRRGAHESEHKWKMYAEVDENDNPAAIGCIKKVAFRFQETEQIIQQAPFVMERWYTGIHDDTIVDCTVFYQSFVKKPKHSRYRHKIRLENCKVHQREVTLLFKPTISLQKAQAAISRPMTPNRNTASPILMGAWQSRSLISHSPVLRTSPNAGMWAKVVSGRKSSLNASPANGRKSSLTASPASSRKTSLPATTSSPHLDVPLVQRAVSDPVNTPPSSRRKSRDKRGGLLKAIGMRTKHRRGSKVKWQQKQLNGNSNDSALPAKDEFSSSDSGSNTISDADAVFNNSKAVNGQKTDARRLNRSDSGFQKSPESLRQEPRYSTNEHKSWSTKEKVGKIGSKKGFSSSKSRKISIFDKPNLNDSTNGVSDISEALEAAKISCKCSENGQNSNVASDKASVGLEKEKESQVKVVDNPTKCEAIPVRTQNVVKVCHTLPAYGSKRVEELARPTSSRLPFRRNGFRKEKEKSKNECSKSKTLPRNLGAEAKRIFSAPKSILKKPSTSGDHAEAETTCCVPEIPASVPNKREEEMSCGNADDGTAAMPNKISCGNADDGSAAMPNKIVFLRIDDLHIFRPGETRDLVSNASNISL</sequence>
<feature type="compositionally biased region" description="Low complexity" evidence="7">
    <location>
        <begin position="718"/>
        <end position="727"/>
    </location>
</feature>
<dbReference type="InterPro" id="IPR051681">
    <property type="entry name" value="Ser/Thr_Kinases-Pseudokinases"/>
</dbReference>
<dbReference type="PROSITE" id="PS00108">
    <property type="entry name" value="PROTEIN_KINASE_ST"/>
    <property type="match status" value="1"/>
</dbReference>
<dbReference type="EnsemblMetazoa" id="SMAR010916-RA">
    <property type="protein sequence ID" value="SMAR010916-PA"/>
    <property type="gene ID" value="SMAR010916"/>
</dbReference>
<dbReference type="GO" id="GO:0005737">
    <property type="term" value="C:cytoplasm"/>
    <property type="evidence" value="ECO:0007669"/>
    <property type="project" value="TreeGrafter"/>
</dbReference>
<feature type="domain" description="Protein kinase" evidence="8">
    <location>
        <begin position="20"/>
        <end position="269"/>
    </location>
</feature>
<evidence type="ECO:0008006" key="12">
    <source>
        <dbReference type="Google" id="ProtNLM"/>
    </source>
</evidence>
<feature type="compositionally biased region" description="Polar residues" evidence="7">
    <location>
        <begin position="733"/>
        <end position="743"/>
    </location>
</feature>
<feature type="region of interest" description="Disordered" evidence="7">
    <location>
        <begin position="613"/>
        <end position="790"/>
    </location>
</feature>
<dbReference type="STRING" id="126957.T1JAY9"/>
<keyword evidence="4" id="KW-0418">Kinase</keyword>
<accession>T1JAY9</accession>
<dbReference type="Gene3D" id="3.30.200.20">
    <property type="entry name" value="Phosphorylase Kinase, domain 1"/>
    <property type="match status" value="1"/>
</dbReference>
<dbReference type="AlphaFoldDB" id="T1JAY9"/>
<keyword evidence="1" id="KW-0723">Serine/threonine-protein kinase</keyword>
<proteinExistence type="predicted"/>
<feature type="domain" description="SAM" evidence="9">
    <location>
        <begin position="341"/>
        <end position="411"/>
    </location>
</feature>
<name>T1JAY9_STRMM</name>
<dbReference type="Gene3D" id="1.10.510.10">
    <property type="entry name" value="Transferase(Phosphotransferase) domain 1"/>
    <property type="match status" value="1"/>
</dbReference>
<dbReference type="SUPFAM" id="SSF47769">
    <property type="entry name" value="SAM/Pointed domain"/>
    <property type="match status" value="1"/>
</dbReference>
<dbReference type="PROSITE" id="PS50105">
    <property type="entry name" value="SAM_DOMAIN"/>
    <property type="match status" value="1"/>
</dbReference>
<keyword evidence="11" id="KW-1185">Reference proteome</keyword>
<dbReference type="InterPro" id="IPR013761">
    <property type="entry name" value="SAM/pointed_sf"/>
</dbReference>
<keyword evidence="3" id="KW-0547">Nucleotide-binding</keyword>
<keyword evidence="5" id="KW-0067">ATP-binding</keyword>
<dbReference type="InterPro" id="IPR000719">
    <property type="entry name" value="Prot_kinase_dom"/>
</dbReference>
<dbReference type="PANTHER" id="PTHR44329">
    <property type="entry name" value="SERINE/THREONINE-PROTEIN KINASE TNNI3K-RELATED"/>
    <property type="match status" value="1"/>
</dbReference>
<evidence type="ECO:0000259" key="8">
    <source>
        <dbReference type="PROSITE" id="PS50011"/>
    </source>
</evidence>
<feature type="compositionally biased region" description="Polar residues" evidence="7">
    <location>
        <begin position="613"/>
        <end position="646"/>
    </location>
</feature>
<dbReference type="PRINTS" id="PR00109">
    <property type="entry name" value="TYRKINASE"/>
</dbReference>
<evidence type="ECO:0000259" key="9">
    <source>
        <dbReference type="PROSITE" id="PS50105"/>
    </source>
</evidence>
<dbReference type="InterPro" id="IPR001245">
    <property type="entry name" value="Ser-Thr/Tyr_kinase_cat_dom"/>
</dbReference>
<dbReference type="EMBL" id="JH432007">
    <property type="status" value="NOT_ANNOTATED_CDS"/>
    <property type="molecule type" value="Genomic_DNA"/>
</dbReference>
<feature type="compositionally biased region" description="Basic and acidic residues" evidence="7">
    <location>
        <begin position="761"/>
        <end position="784"/>
    </location>
</feature>
<dbReference type="PhylomeDB" id="T1JAY9"/>
<evidence type="ECO:0000256" key="2">
    <source>
        <dbReference type="ARBA" id="ARBA00022679"/>
    </source>
</evidence>
<dbReference type="SUPFAM" id="SSF56112">
    <property type="entry name" value="Protein kinase-like (PK-like)"/>
    <property type="match status" value="1"/>
</dbReference>
<evidence type="ECO:0000256" key="5">
    <source>
        <dbReference type="ARBA" id="ARBA00022840"/>
    </source>
</evidence>
<dbReference type="Pfam" id="PF00536">
    <property type="entry name" value="SAM_1"/>
    <property type="match status" value="1"/>
</dbReference>
<dbReference type="GO" id="GO:0004674">
    <property type="term" value="F:protein serine/threonine kinase activity"/>
    <property type="evidence" value="ECO:0007669"/>
    <property type="project" value="UniProtKB-KW"/>
</dbReference>
<dbReference type="SMART" id="SM00220">
    <property type="entry name" value="S_TKc"/>
    <property type="match status" value="1"/>
</dbReference>
<dbReference type="PROSITE" id="PS50011">
    <property type="entry name" value="PROTEIN_KINASE_DOM"/>
    <property type="match status" value="1"/>
</dbReference>
<dbReference type="eggNOG" id="KOG0192">
    <property type="taxonomic scope" value="Eukaryota"/>
</dbReference>
<dbReference type="InterPro" id="IPR011009">
    <property type="entry name" value="Kinase-like_dom_sf"/>
</dbReference>
<evidence type="ECO:0000256" key="4">
    <source>
        <dbReference type="ARBA" id="ARBA00022777"/>
    </source>
</evidence>
<dbReference type="InterPro" id="IPR008271">
    <property type="entry name" value="Ser/Thr_kinase_AS"/>
</dbReference>
<dbReference type="Gene3D" id="1.10.150.50">
    <property type="entry name" value="Transcription Factor, Ets-1"/>
    <property type="match status" value="1"/>
</dbReference>
<evidence type="ECO:0000256" key="7">
    <source>
        <dbReference type="SAM" id="MobiDB-lite"/>
    </source>
</evidence>
<dbReference type="InterPro" id="IPR001660">
    <property type="entry name" value="SAM"/>
</dbReference>
<protein>
    <recommendedName>
        <fullName evidence="12">Mitogen-activated protein kinase kinase kinase</fullName>
    </recommendedName>
</protein>
<dbReference type="PANTHER" id="PTHR44329:SF288">
    <property type="entry name" value="MITOGEN-ACTIVATED PROTEIN KINASE KINASE KINASE 20"/>
    <property type="match status" value="1"/>
</dbReference>
<evidence type="ECO:0000313" key="10">
    <source>
        <dbReference type="EnsemblMetazoa" id="SMAR010916-PA"/>
    </source>
</evidence>
<evidence type="ECO:0000313" key="11">
    <source>
        <dbReference type="Proteomes" id="UP000014500"/>
    </source>
</evidence>
<keyword evidence="6" id="KW-0175">Coiled coil</keyword>
<reference evidence="11" key="1">
    <citation type="submission" date="2011-05" db="EMBL/GenBank/DDBJ databases">
        <authorList>
            <person name="Richards S.R."/>
            <person name="Qu J."/>
            <person name="Jiang H."/>
            <person name="Jhangiani S.N."/>
            <person name="Agravi P."/>
            <person name="Goodspeed R."/>
            <person name="Gross S."/>
            <person name="Mandapat C."/>
            <person name="Jackson L."/>
            <person name="Mathew T."/>
            <person name="Pu L."/>
            <person name="Thornton R."/>
            <person name="Saada N."/>
            <person name="Wilczek-Boney K.B."/>
            <person name="Lee S."/>
            <person name="Kovar C."/>
            <person name="Wu Y."/>
            <person name="Scherer S.E."/>
            <person name="Worley K.C."/>
            <person name="Muzny D.M."/>
            <person name="Gibbs R."/>
        </authorList>
    </citation>
    <scope>NUCLEOTIDE SEQUENCE</scope>
    <source>
        <strain evidence="11">Brora</strain>
    </source>
</reference>
<reference evidence="10" key="2">
    <citation type="submission" date="2015-02" db="UniProtKB">
        <authorList>
            <consortium name="EnsemblMetazoa"/>
        </authorList>
    </citation>
    <scope>IDENTIFICATION</scope>
</reference>
<dbReference type="GO" id="GO:0006950">
    <property type="term" value="P:response to stress"/>
    <property type="evidence" value="ECO:0007669"/>
    <property type="project" value="UniProtKB-ARBA"/>
</dbReference>
<dbReference type="HOGENOM" id="CLU_293083_0_0_1"/>
<keyword evidence="2" id="KW-0808">Transferase</keyword>